<dbReference type="EMBL" id="MTKS01000039">
    <property type="protein sequence ID" value="RWX52110.1"/>
    <property type="molecule type" value="Genomic_DNA"/>
</dbReference>
<reference evidence="3 4" key="1">
    <citation type="submission" date="2017-01" db="EMBL/GenBank/DDBJ databases">
        <title>The cable genome- insights into the physiology and evolution of filamentous bacteria capable of sulfide oxidation via long distance electron transfer.</title>
        <authorList>
            <person name="Schreiber L."/>
            <person name="Bjerg J.T."/>
            <person name="Boggild A."/>
            <person name="Van De Vossenberg J."/>
            <person name="Meysman F."/>
            <person name="Nielsen L.P."/>
            <person name="Schramm A."/>
            <person name="Kjeldsen K.U."/>
        </authorList>
    </citation>
    <scope>NUCLEOTIDE SEQUENCE [LARGE SCALE GENOMIC DNA]</scope>
    <source>
        <strain evidence="1">A2</strain>
        <strain evidence="2">A5</strain>
    </source>
</reference>
<gene>
    <name evidence="1" type="ORF">VT99_10742</name>
    <name evidence="2" type="ORF">VU01_10395</name>
</gene>
<accession>A0A444J677</accession>
<dbReference type="AlphaFoldDB" id="A0A444J677"/>
<evidence type="ECO:0000313" key="4">
    <source>
        <dbReference type="Proteomes" id="UP000288892"/>
    </source>
</evidence>
<evidence type="ECO:0000313" key="1">
    <source>
        <dbReference type="EMBL" id="RWX48616.1"/>
    </source>
</evidence>
<name>A0A444J677_9BACT</name>
<proteinExistence type="predicted"/>
<evidence type="ECO:0000313" key="3">
    <source>
        <dbReference type="Proteomes" id="UP000286862"/>
    </source>
</evidence>
<evidence type="ECO:0000313" key="2">
    <source>
        <dbReference type="EMBL" id="RWX52110.1"/>
    </source>
</evidence>
<dbReference type="EMBL" id="MTKQ01000074">
    <property type="protein sequence ID" value="RWX48616.1"/>
    <property type="molecule type" value="Genomic_DNA"/>
</dbReference>
<dbReference type="Proteomes" id="UP000288892">
    <property type="component" value="Unassembled WGS sequence"/>
</dbReference>
<sequence length="464" mass="53841">MKQTVINENIVWLAWERHRRTLELCRYLGITPIVFESSLPRLLKHPFFVASTLLYLLYKRPQILIVQNPSIILTLLGCILHRVLGFYYVVDAHHAGIIPNFSVGEKFPWVYRFWQKEADLTIVTNRFVAEIVDNNNGRTFILPDKLPEYKTDCGQFDVEGKINILCVSSFDTDEPYREIFEAAKELPEDYIIYMTGDYRKIDSTLYKKSPMNIRLTGFLSETDYYDLLNSVDLVMDLTNMENCLVCGAYEAVSQKKPLILSDTLILKEYFKKGAIFTQNYSKDIQQAIFMAIKNIEMLKHEVKTEHSILEEQWQKSGEKLTRLLLRNNKVSVAWRKNIMKDIAPDNKKLDAIFHGTGIRKYPRMELRDYTAQLINEDSSYTGTIRDASLGGLQVQGLPVKFNENKEGPLTIMVSNFLDSKHYKLIVHQKWANSSKWGWGIKKDRSLTAGFSIIKAPTEWKEFML</sequence>
<comment type="caution">
    <text evidence="1">The sequence shown here is derived from an EMBL/GenBank/DDBJ whole genome shotgun (WGS) entry which is preliminary data.</text>
</comment>
<keyword evidence="4" id="KW-1185">Reference proteome</keyword>
<dbReference type="Gene3D" id="3.40.50.2000">
    <property type="entry name" value="Glycogen Phosphorylase B"/>
    <property type="match status" value="1"/>
</dbReference>
<protein>
    <submittedName>
        <fullName evidence="1">Uncharacterized protein</fullName>
    </submittedName>
</protein>
<organism evidence="1 3">
    <name type="scientific">Candidatus Electrothrix marina</name>
    <dbReference type="NCBI Taxonomy" id="1859130"/>
    <lineage>
        <taxon>Bacteria</taxon>
        <taxon>Pseudomonadati</taxon>
        <taxon>Thermodesulfobacteriota</taxon>
        <taxon>Desulfobulbia</taxon>
        <taxon>Desulfobulbales</taxon>
        <taxon>Desulfobulbaceae</taxon>
        <taxon>Candidatus Electrothrix</taxon>
    </lineage>
</organism>
<dbReference type="SUPFAM" id="SSF53756">
    <property type="entry name" value="UDP-Glycosyltransferase/glycogen phosphorylase"/>
    <property type="match status" value="1"/>
</dbReference>
<dbReference type="Proteomes" id="UP000286862">
    <property type="component" value="Unassembled WGS sequence"/>
</dbReference>